<proteinExistence type="predicted"/>
<organism evidence="6 7">
    <name type="scientific">Solimonas fluminis</name>
    <dbReference type="NCBI Taxonomy" id="2086571"/>
    <lineage>
        <taxon>Bacteria</taxon>
        <taxon>Pseudomonadati</taxon>
        <taxon>Pseudomonadota</taxon>
        <taxon>Gammaproteobacteria</taxon>
        <taxon>Nevskiales</taxon>
        <taxon>Nevskiaceae</taxon>
        <taxon>Solimonas</taxon>
    </lineage>
</organism>
<keyword evidence="1" id="KW-0805">Transcription regulation</keyword>
<dbReference type="AlphaFoldDB" id="A0A2S5TJF8"/>
<accession>A0A2S5TJF8</accession>
<sequence length="235" mass="25970">MAFFSSCTGRHHNATIQSHSIRITGMRKKPRQHRSRAMVQDLVEAAAITIAEEGLEAATAARIAARAGVSVGSLYQYFDSKEDLYAGVLAQIAGELKAVVGRQLGSLAPKGIRDFVRDLLHDVWTLLEANGGRYMHVSRYWAQLDSAAVMNELEAQMHTALAVYLMQNPPTQPVQELQAKIYVLINSVLFTTVRYISDPAPHVSREQVIETFAAMAAQLVGEQRMPKPARAARRN</sequence>
<dbReference type="InterPro" id="IPR001647">
    <property type="entry name" value="HTH_TetR"/>
</dbReference>
<dbReference type="EMBL" id="PSNW01000002">
    <property type="protein sequence ID" value="PPE75113.1"/>
    <property type="molecule type" value="Genomic_DNA"/>
</dbReference>
<reference evidence="6 7" key="1">
    <citation type="submission" date="2018-02" db="EMBL/GenBank/DDBJ databases">
        <title>Genome sequencing of Solimonas sp. HR-BB.</title>
        <authorList>
            <person name="Lee Y."/>
            <person name="Jeon C.O."/>
        </authorList>
    </citation>
    <scope>NUCLEOTIDE SEQUENCE [LARGE SCALE GENOMIC DNA]</scope>
    <source>
        <strain evidence="6 7">HR-BB</strain>
    </source>
</reference>
<comment type="caution">
    <text evidence="6">The sequence shown here is derived from an EMBL/GenBank/DDBJ whole genome shotgun (WGS) entry which is preliminary data.</text>
</comment>
<dbReference type="GO" id="GO:0003700">
    <property type="term" value="F:DNA-binding transcription factor activity"/>
    <property type="evidence" value="ECO:0007669"/>
    <property type="project" value="TreeGrafter"/>
</dbReference>
<evidence type="ECO:0000313" key="7">
    <source>
        <dbReference type="Proteomes" id="UP000238220"/>
    </source>
</evidence>
<protein>
    <recommendedName>
        <fullName evidence="5">HTH tetR-type domain-containing protein</fullName>
    </recommendedName>
</protein>
<name>A0A2S5TJF8_9GAMM</name>
<keyword evidence="7" id="KW-1185">Reference proteome</keyword>
<dbReference type="Gene3D" id="1.10.357.10">
    <property type="entry name" value="Tetracycline Repressor, domain 2"/>
    <property type="match status" value="1"/>
</dbReference>
<dbReference type="Proteomes" id="UP000238220">
    <property type="component" value="Unassembled WGS sequence"/>
</dbReference>
<keyword evidence="2 4" id="KW-0238">DNA-binding</keyword>
<dbReference type="Pfam" id="PF00440">
    <property type="entry name" value="TetR_N"/>
    <property type="match status" value="1"/>
</dbReference>
<evidence type="ECO:0000259" key="5">
    <source>
        <dbReference type="PROSITE" id="PS50977"/>
    </source>
</evidence>
<dbReference type="PANTHER" id="PTHR30055:SF234">
    <property type="entry name" value="HTH-TYPE TRANSCRIPTIONAL REGULATOR BETI"/>
    <property type="match status" value="1"/>
</dbReference>
<dbReference type="InterPro" id="IPR009057">
    <property type="entry name" value="Homeodomain-like_sf"/>
</dbReference>
<evidence type="ECO:0000256" key="1">
    <source>
        <dbReference type="ARBA" id="ARBA00023015"/>
    </source>
</evidence>
<evidence type="ECO:0000256" key="2">
    <source>
        <dbReference type="ARBA" id="ARBA00023125"/>
    </source>
</evidence>
<gene>
    <name evidence="6" type="ORF">C3942_05405</name>
</gene>
<dbReference type="SUPFAM" id="SSF46689">
    <property type="entry name" value="Homeodomain-like"/>
    <property type="match status" value="1"/>
</dbReference>
<dbReference type="GO" id="GO:0000976">
    <property type="term" value="F:transcription cis-regulatory region binding"/>
    <property type="evidence" value="ECO:0007669"/>
    <property type="project" value="TreeGrafter"/>
</dbReference>
<keyword evidence="3" id="KW-0804">Transcription</keyword>
<evidence type="ECO:0000256" key="4">
    <source>
        <dbReference type="PROSITE-ProRule" id="PRU00335"/>
    </source>
</evidence>
<dbReference type="PANTHER" id="PTHR30055">
    <property type="entry name" value="HTH-TYPE TRANSCRIPTIONAL REGULATOR RUTR"/>
    <property type="match status" value="1"/>
</dbReference>
<dbReference type="PROSITE" id="PS01081">
    <property type="entry name" value="HTH_TETR_1"/>
    <property type="match status" value="1"/>
</dbReference>
<dbReference type="OrthoDB" id="63332at2"/>
<dbReference type="PRINTS" id="PR00455">
    <property type="entry name" value="HTHTETR"/>
</dbReference>
<dbReference type="PROSITE" id="PS50977">
    <property type="entry name" value="HTH_TETR_2"/>
    <property type="match status" value="1"/>
</dbReference>
<feature type="domain" description="HTH tetR-type" evidence="5">
    <location>
        <begin position="36"/>
        <end position="96"/>
    </location>
</feature>
<feature type="DNA-binding region" description="H-T-H motif" evidence="4">
    <location>
        <begin position="59"/>
        <end position="78"/>
    </location>
</feature>
<evidence type="ECO:0000256" key="3">
    <source>
        <dbReference type="ARBA" id="ARBA00023163"/>
    </source>
</evidence>
<evidence type="ECO:0000313" key="6">
    <source>
        <dbReference type="EMBL" id="PPE75113.1"/>
    </source>
</evidence>
<dbReference type="InterPro" id="IPR050109">
    <property type="entry name" value="HTH-type_TetR-like_transc_reg"/>
</dbReference>
<dbReference type="InterPro" id="IPR023772">
    <property type="entry name" value="DNA-bd_HTH_TetR-type_CS"/>
</dbReference>